<dbReference type="FunFam" id="2.130.10.10:FF:000714">
    <property type="entry name" value="Transducin/WD40 repeat-like superfamily protein"/>
    <property type="match status" value="1"/>
</dbReference>
<sequence>MISAVCWIPKGASKVVPESFEPPTQEEIEEITKSGALERSNDSEEEEEQDMEMDDTEKEVGGVARALAAVKALGKAHGDNSSNDLKGIIDALRELDMDHYDDEDDGINVLSSGLGDIYYPSNDMDPYLQGMDDDDDEDVEDRTIKPTDAVIVCACNEDDVSSLQVSIFEELEDKETNLYANNEIILSAFPLCTAWLDCNLKGGESGDKGNFIAVGSMEPAIEIWDLDLLGEVQPFMVLGGISKKKTGKKTSIKYKRGSHRDSVLGLAWNKVVRNALASASADKTVKVWDMVTGKCTVTLEHHTDKVQAVAWSRYAPEILVSGSFDHTVALMDVRFNDRAPNTWQVSADVESVELDPHNEHLFAVSLDNGTVQGFDARTATSVSTSGSRSIFTLHAHEKAVTSIAYNPAAPNLLATGSMDKKVKLWDLSNNQPSCVASTNPKAGSVFSLAFSEDCPFQLAIGGSKGKLKVWDVLTDHGVANKFGKFANGGTETAPVG</sequence>
<reference evidence="7" key="1">
    <citation type="submission" date="2025-08" db="UniProtKB">
        <authorList>
            <consortium name="RefSeq"/>
        </authorList>
    </citation>
    <scope>IDENTIFICATION</scope>
</reference>
<protein>
    <submittedName>
        <fullName evidence="7">Uncharacterized WD repeat-containing protein C17D11.16-like isoform X1</fullName>
    </submittedName>
</protein>
<gene>
    <name evidence="7" type="primary">LOC120280944</name>
</gene>
<dbReference type="GeneID" id="120280944"/>
<dbReference type="PANTHER" id="PTHR14091">
    <property type="entry name" value="PERIODIC TRYPTOPHAN PROTEIN 1"/>
    <property type="match status" value="1"/>
</dbReference>
<dbReference type="AlphaFoldDB" id="A0AB40CWQ3"/>
<dbReference type="InterPro" id="IPR020472">
    <property type="entry name" value="WD40_PAC1"/>
</dbReference>
<keyword evidence="6" id="KW-1185">Reference proteome</keyword>
<evidence type="ECO:0000313" key="6">
    <source>
        <dbReference type="Proteomes" id="UP001515500"/>
    </source>
</evidence>
<dbReference type="RefSeq" id="XP_039143844.1">
    <property type="nucleotide sequence ID" value="XM_039287910.1"/>
</dbReference>
<evidence type="ECO:0000256" key="1">
    <source>
        <dbReference type="ARBA" id="ARBA00022553"/>
    </source>
</evidence>
<dbReference type="PRINTS" id="PR00320">
    <property type="entry name" value="GPROTEINBRPT"/>
</dbReference>
<name>A0AB40CWQ3_DIOCR</name>
<feature type="repeat" description="WD" evidence="4">
    <location>
        <begin position="256"/>
        <end position="298"/>
    </location>
</feature>
<dbReference type="GO" id="GO:0005634">
    <property type="term" value="C:nucleus"/>
    <property type="evidence" value="ECO:0007669"/>
    <property type="project" value="TreeGrafter"/>
</dbReference>
<feature type="repeat" description="WD" evidence="4">
    <location>
        <begin position="299"/>
        <end position="341"/>
    </location>
</feature>
<dbReference type="PROSITE" id="PS50294">
    <property type="entry name" value="WD_REPEATS_REGION"/>
    <property type="match status" value="2"/>
</dbReference>
<keyword evidence="3" id="KW-0677">Repeat</keyword>
<evidence type="ECO:0000256" key="2">
    <source>
        <dbReference type="ARBA" id="ARBA00022574"/>
    </source>
</evidence>
<organism evidence="6 7">
    <name type="scientific">Dioscorea cayennensis subsp. rotundata</name>
    <name type="common">White Guinea yam</name>
    <name type="synonym">Dioscorea rotundata</name>
    <dbReference type="NCBI Taxonomy" id="55577"/>
    <lineage>
        <taxon>Eukaryota</taxon>
        <taxon>Viridiplantae</taxon>
        <taxon>Streptophyta</taxon>
        <taxon>Embryophyta</taxon>
        <taxon>Tracheophyta</taxon>
        <taxon>Spermatophyta</taxon>
        <taxon>Magnoliopsida</taxon>
        <taxon>Liliopsida</taxon>
        <taxon>Dioscoreales</taxon>
        <taxon>Dioscoreaceae</taxon>
        <taxon>Dioscorea</taxon>
    </lineage>
</organism>
<evidence type="ECO:0000313" key="7">
    <source>
        <dbReference type="RefSeq" id="XP_039143844.1"/>
    </source>
</evidence>
<dbReference type="InterPro" id="IPR015943">
    <property type="entry name" value="WD40/YVTN_repeat-like_dom_sf"/>
</dbReference>
<feature type="region of interest" description="Disordered" evidence="5">
    <location>
        <begin position="17"/>
        <end position="56"/>
    </location>
</feature>
<dbReference type="InterPro" id="IPR036322">
    <property type="entry name" value="WD40_repeat_dom_sf"/>
</dbReference>
<dbReference type="SUPFAM" id="SSF50978">
    <property type="entry name" value="WD40 repeat-like"/>
    <property type="match status" value="1"/>
</dbReference>
<accession>A0AB40CWQ3</accession>
<evidence type="ECO:0000256" key="4">
    <source>
        <dbReference type="PROSITE-ProRule" id="PRU00221"/>
    </source>
</evidence>
<keyword evidence="1" id="KW-0597">Phosphoprotein</keyword>
<dbReference type="PROSITE" id="PS00678">
    <property type="entry name" value="WD_REPEATS_1"/>
    <property type="match status" value="2"/>
</dbReference>
<dbReference type="InterPro" id="IPR019775">
    <property type="entry name" value="WD40_repeat_CS"/>
</dbReference>
<evidence type="ECO:0000256" key="3">
    <source>
        <dbReference type="ARBA" id="ARBA00022737"/>
    </source>
</evidence>
<dbReference type="SMART" id="SM00320">
    <property type="entry name" value="WD40"/>
    <property type="match status" value="5"/>
</dbReference>
<feature type="repeat" description="WD" evidence="4">
    <location>
        <begin position="393"/>
        <end position="435"/>
    </location>
</feature>
<dbReference type="Proteomes" id="UP001515500">
    <property type="component" value="Chromosome 17"/>
</dbReference>
<proteinExistence type="predicted"/>
<feature type="compositionally biased region" description="Acidic residues" evidence="5">
    <location>
        <begin position="43"/>
        <end position="56"/>
    </location>
</feature>
<dbReference type="PANTHER" id="PTHR14091:SF0">
    <property type="entry name" value="PERIODIC TRYPTOPHAN PROTEIN 1 HOMOLOG"/>
    <property type="match status" value="1"/>
</dbReference>
<dbReference type="Pfam" id="PF00400">
    <property type="entry name" value="WD40"/>
    <property type="match status" value="4"/>
</dbReference>
<evidence type="ECO:0000256" key="5">
    <source>
        <dbReference type="SAM" id="MobiDB-lite"/>
    </source>
</evidence>
<dbReference type="InterPro" id="IPR001680">
    <property type="entry name" value="WD40_rpt"/>
</dbReference>
<dbReference type="FunFam" id="2.130.10.10:FF:000485">
    <property type="entry name" value="Putative WD repeat-containing protein C17D11.16"/>
    <property type="match status" value="1"/>
</dbReference>
<dbReference type="InterPro" id="IPR044285">
    <property type="entry name" value="PWP1"/>
</dbReference>
<dbReference type="PROSITE" id="PS50082">
    <property type="entry name" value="WD_REPEATS_2"/>
    <property type="match status" value="3"/>
</dbReference>
<keyword evidence="2 4" id="KW-0853">WD repeat</keyword>
<dbReference type="Gene3D" id="2.130.10.10">
    <property type="entry name" value="YVTN repeat-like/Quinoprotein amine dehydrogenase"/>
    <property type="match status" value="2"/>
</dbReference>
<dbReference type="GO" id="GO:0006364">
    <property type="term" value="P:rRNA processing"/>
    <property type="evidence" value="ECO:0007669"/>
    <property type="project" value="InterPro"/>
</dbReference>